<dbReference type="AlphaFoldDB" id="A0AAV4A560"/>
<name>A0AAV4A560_9GAST</name>
<dbReference type="InterPro" id="IPR036028">
    <property type="entry name" value="SH3-like_dom_sf"/>
</dbReference>
<dbReference type="InterPro" id="IPR018556">
    <property type="entry name" value="SPIN90/Ldb17_LRD"/>
</dbReference>
<dbReference type="Gene3D" id="2.30.30.40">
    <property type="entry name" value="SH3 Domains"/>
    <property type="match status" value="1"/>
</dbReference>
<feature type="compositionally biased region" description="Basic and acidic residues" evidence="3">
    <location>
        <begin position="194"/>
        <end position="206"/>
    </location>
</feature>
<feature type="compositionally biased region" description="Polar residues" evidence="3">
    <location>
        <begin position="349"/>
        <end position="363"/>
    </location>
</feature>
<gene>
    <name evidence="5" type="ORF">PoB_002848500</name>
</gene>
<evidence type="ECO:0000259" key="4">
    <source>
        <dbReference type="PROSITE" id="PS50002"/>
    </source>
</evidence>
<dbReference type="InterPro" id="IPR001452">
    <property type="entry name" value="SH3_domain"/>
</dbReference>
<accession>A0AAV4A560</accession>
<keyword evidence="6" id="KW-1185">Reference proteome</keyword>
<dbReference type="GO" id="GO:0006897">
    <property type="term" value="P:endocytosis"/>
    <property type="evidence" value="ECO:0007669"/>
    <property type="project" value="TreeGrafter"/>
</dbReference>
<dbReference type="InterPro" id="IPR030125">
    <property type="entry name" value="SPIN90/Ldb17"/>
</dbReference>
<dbReference type="Pfam" id="PF09431">
    <property type="entry name" value="SPIN90_LRD"/>
    <property type="match status" value="1"/>
</dbReference>
<feature type="compositionally biased region" description="Basic and acidic residues" evidence="3">
    <location>
        <begin position="320"/>
        <end position="348"/>
    </location>
</feature>
<dbReference type="PANTHER" id="PTHR13357">
    <property type="entry name" value="SH3 ADAPTER PROTEIN SPIN90 NCK INTERACTING PROTEIN WITH SH3 DOMAIN"/>
    <property type="match status" value="1"/>
</dbReference>
<feature type="compositionally biased region" description="Basic and acidic residues" evidence="3">
    <location>
        <begin position="155"/>
        <end position="168"/>
    </location>
</feature>
<organism evidence="5 6">
    <name type="scientific">Plakobranchus ocellatus</name>
    <dbReference type="NCBI Taxonomy" id="259542"/>
    <lineage>
        <taxon>Eukaryota</taxon>
        <taxon>Metazoa</taxon>
        <taxon>Spiralia</taxon>
        <taxon>Lophotrochozoa</taxon>
        <taxon>Mollusca</taxon>
        <taxon>Gastropoda</taxon>
        <taxon>Heterobranchia</taxon>
        <taxon>Euthyneura</taxon>
        <taxon>Panpulmonata</taxon>
        <taxon>Sacoglossa</taxon>
        <taxon>Placobranchoidea</taxon>
        <taxon>Plakobranchidae</taxon>
        <taxon>Plakobranchus</taxon>
    </lineage>
</organism>
<feature type="compositionally biased region" description="Acidic residues" evidence="3">
    <location>
        <begin position="252"/>
        <end position="269"/>
    </location>
</feature>
<evidence type="ECO:0000256" key="1">
    <source>
        <dbReference type="ARBA" id="ARBA00022443"/>
    </source>
</evidence>
<dbReference type="EMBL" id="BLXT01003551">
    <property type="protein sequence ID" value="GFO01980.1"/>
    <property type="molecule type" value="Genomic_DNA"/>
</dbReference>
<feature type="compositionally biased region" description="Polar residues" evidence="3">
    <location>
        <begin position="274"/>
        <end position="292"/>
    </location>
</feature>
<proteinExistence type="predicted"/>
<feature type="domain" description="SH3" evidence="4">
    <location>
        <begin position="1"/>
        <end position="58"/>
    </location>
</feature>
<evidence type="ECO:0000256" key="3">
    <source>
        <dbReference type="SAM" id="MobiDB-lite"/>
    </source>
</evidence>
<reference evidence="5 6" key="1">
    <citation type="journal article" date="2021" name="Elife">
        <title>Chloroplast acquisition without the gene transfer in kleptoplastic sea slugs, Plakobranchus ocellatus.</title>
        <authorList>
            <person name="Maeda T."/>
            <person name="Takahashi S."/>
            <person name="Yoshida T."/>
            <person name="Shimamura S."/>
            <person name="Takaki Y."/>
            <person name="Nagai Y."/>
            <person name="Toyoda A."/>
            <person name="Suzuki Y."/>
            <person name="Arimoto A."/>
            <person name="Ishii H."/>
            <person name="Satoh N."/>
            <person name="Nishiyama T."/>
            <person name="Hasebe M."/>
            <person name="Maruyama T."/>
            <person name="Minagawa J."/>
            <person name="Obokata J."/>
            <person name="Shigenobu S."/>
        </authorList>
    </citation>
    <scope>NUCLEOTIDE SEQUENCE [LARGE SCALE GENOMIC DNA]</scope>
</reference>
<evidence type="ECO:0000313" key="5">
    <source>
        <dbReference type="EMBL" id="GFO01980.1"/>
    </source>
</evidence>
<dbReference type="GO" id="GO:0071933">
    <property type="term" value="F:Arp2/3 complex binding"/>
    <property type="evidence" value="ECO:0007669"/>
    <property type="project" value="TreeGrafter"/>
</dbReference>
<feature type="region of interest" description="Disordered" evidence="3">
    <location>
        <begin position="108"/>
        <end position="363"/>
    </location>
</feature>
<comment type="caution">
    <text evidence="5">The sequence shown here is derived from an EMBL/GenBank/DDBJ whole genome shotgun (WGS) entry which is preliminary data.</text>
</comment>
<keyword evidence="1 2" id="KW-0728">SH3 domain</keyword>
<protein>
    <submittedName>
        <fullName evidence="5">Nck-interacting protein with sh3 domain</fullName>
    </submittedName>
</protein>
<dbReference type="SMART" id="SM00326">
    <property type="entry name" value="SH3"/>
    <property type="match status" value="1"/>
</dbReference>
<feature type="compositionally biased region" description="Polar residues" evidence="3">
    <location>
        <begin position="210"/>
        <end position="237"/>
    </location>
</feature>
<dbReference type="PROSITE" id="PS50002">
    <property type="entry name" value="SH3"/>
    <property type="match status" value="1"/>
</dbReference>
<dbReference type="SUPFAM" id="SSF50044">
    <property type="entry name" value="SH3-domain"/>
    <property type="match status" value="1"/>
</dbReference>
<feature type="compositionally biased region" description="Low complexity" evidence="3">
    <location>
        <begin position="169"/>
        <end position="179"/>
    </location>
</feature>
<evidence type="ECO:0000313" key="6">
    <source>
        <dbReference type="Proteomes" id="UP000735302"/>
    </source>
</evidence>
<dbReference type="Pfam" id="PF00018">
    <property type="entry name" value="SH3_1"/>
    <property type="match status" value="1"/>
</dbReference>
<dbReference type="Proteomes" id="UP000735302">
    <property type="component" value="Unassembled WGS sequence"/>
</dbReference>
<evidence type="ECO:0000256" key="2">
    <source>
        <dbReference type="PROSITE-ProRule" id="PRU00192"/>
    </source>
</evidence>
<sequence length="973" mass="108128">MYRALYAHNSKLPKYLSFQAGDKFTLVDTSVSDQWFLAQNGLGEIGYVPFNYIKKIEATFEQQVKFIDGAMEAIHLQATSEGGQYTKEQRHIMKKLVKHRAEVIKIAKESDIRSSTRRRPAPAPPVAEGAGADGSPKSVNDKHKSLEVVGCSATHRSEEGKKSREAKSSQEMQSQSSKGKSGDSKRGSVQSEIVVKDTGQEDDSVRKSKSVASSIGQAPSLVSSFSSNASEITATSDSVHDSSKVSNGSNPFEDEGSDNDINDNNEPEMLETPVSEQHSQATDLTSYSSLKSADTDDYDSSKNPFEEDEEVEPSESSPAENHESKDVTEINESQDKAILKDSNADKSQQDSSNGLPLTNNSIVDESCGSMISDLTPLEDLPPPPPEVYDDISTDQFRVDAELPPAPPDLSPTEQVLKVDDMYVSLNSDIIELCGRRSVEECSCDDYQPKFDVRGKFFASGALELPQSRKINIVSKEPHHNKEASKVFNSILKCQGGDKDSTAAPSPTRMLALAQAHCVQVTHADCEEMIGEFRKGSNLSHEDSHWAFLTVMNLLAAKVPHIKPSLEAVGLRFNMAHEFRKGSNLSHEDSHWAFLTVMNLLAAKVPHIKPSLEAVGLRFNMAHECHSTGRDYQCEDTQLLDSLTSELSEVTNDAQQRGHYLRDDLDSIVDIITGLTDTLNNAKRCVSIAAIQKDNYTLVELIAKYYQMETRWLIHSCMLLLIETICHINPQAIQEFLYSELPQEMVAEMQQHHNDDNRLMQVAKTMGVIFMKGQPSPHKLSLTMDLHFFIWLLGVTENLAELNRPGDVDILLALVCAYHLQHQDTPRNPLMDAFKMAQGHSLLSAALCFLSKHDDPTKLLESVVQPKVNSVILLLTNLYDSPDTADLLYTNDAEALVGIFEEFLRDLSREDPLRMQMLHLLENFMRNYPDTVTLRQSLSSRLGSLLLNIRQEKGQAGEIASHILEDNTVVFDDI</sequence>
<dbReference type="PANTHER" id="PTHR13357:SF1">
    <property type="entry name" value="NCK-INTERACTING PROTEIN WITH SH3 DOMAIN"/>
    <property type="match status" value="1"/>
</dbReference>